<accession>A0A6A4W1J4</accession>
<dbReference type="OrthoDB" id="6396357at2759"/>
<gene>
    <name evidence="1" type="ORF">FJT64_006824</name>
</gene>
<name>A0A6A4W1J4_AMPAM</name>
<proteinExistence type="predicted"/>
<evidence type="ECO:0000313" key="1">
    <source>
        <dbReference type="EMBL" id="KAF0295661.1"/>
    </source>
</evidence>
<protein>
    <submittedName>
        <fullName evidence="1">Uncharacterized protein</fullName>
    </submittedName>
</protein>
<comment type="caution">
    <text evidence="1">The sequence shown here is derived from an EMBL/GenBank/DDBJ whole genome shotgun (WGS) entry which is preliminary data.</text>
</comment>
<sequence>MRERRRTGASSASYTGFKAVEGFQYPSIWKKAAQSVTTLILVTLGCQHGTNGGRQALYHLVAHEVFTNPDFARRVSELMQEC</sequence>
<dbReference type="AlphaFoldDB" id="A0A6A4W1J4"/>
<dbReference type="Proteomes" id="UP000440578">
    <property type="component" value="Unassembled WGS sequence"/>
</dbReference>
<dbReference type="EMBL" id="VIIS01001604">
    <property type="protein sequence ID" value="KAF0295661.1"/>
    <property type="molecule type" value="Genomic_DNA"/>
</dbReference>
<reference evidence="1 2" key="1">
    <citation type="submission" date="2019-07" db="EMBL/GenBank/DDBJ databases">
        <title>Draft genome assembly of a fouling barnacle, Amphibalanus amphitrite (Darwin, 1854): The first reference genome for Thecostraca.</title>
        <authorList>
            <person name="Kim W."/>
        </authorList>
    </citation>
    <scope>NUCLEOTIDE SEQUENCE [LARGE SCALE GENOMIC DNA]</scope>
    <source>
        <strain evidence="1">SNU_AA5</strain>
        <tissue evidence="1">Soma without cirri and trophi</tissue>
    </source>
</reference>
<keyword evidence="2" id="KW-1185">Reference proteome</keyword>
<evidence type="ECO:0000313" key="2">
    <source>
        <dbReference type="Proteomes" id="UP000440578"/>
    </source>
</evidence>
<organism evidence="1 2">
    <name type="scientific">Amphibalanus amphitrite</name>
    <name type="common">Striped barnacle</name>
    <name type="synonym">Balanus amphitrite</name>
    <dbReference type="NCBI Taxonomy" id="1232801"/>
    <lineage>
        <taxon>Eukaryota</taxon>
        <taxon>Metazoa</taxon>
        <taxon>Ecdysozoa</taxon>
        <taxon>Arthropoda</taxon>
        <taxon>Crustacea</taxon>
        <taxon>Multicrustacea</taxon>
        <taxon>Cirripedia</taxon>
        <taxon>Thoracica</taxon>
        <taxon>Thoracicalcarea</taxon>
        <taxon>Balanomorpha</taxon>
        <taxon>Balanoidea</taxon>
        <taxon>Balanidae</taxon>
        <taxon>Amphibalaninae</taxon>
        <taxon>Amphibalanus</taxon>
    </lineage>
</organism>